<dbReference type="SUPFAM" id="SSF56003">
    <property type="entry name" value="Molybdenum cofactor-binding domain"/>
    <property type="match status" value="1"/>
</dbReference>
<evidence type="ECO:0000313" key="4">
    <source>
        <dbReference type="EMBL" id="MDQ0151894.1"/>
    </source>
</evidence>
<dbReference type="InterPro" id="IPR037165">
    <property type="entry name" value="AldOxase/xan_DH_Mopterin-bd_sf"/>
</dbReference>
<dbReference type="PANTHER" id="PTHR11908:SF132">
    <property type="entry name" value="ALDEHYDE OXIDASE 1-RELATED"/>
    <property type="match status" value="1"/>
</dbReference>
<dbReference type="SMART" id="SM01008">
    <property type="entry name" value="Ald_Xan_dh_C"/>
    <property type="match status" value="1"/>
</dbReference>
<gene>
    <name evidence="4" type="ORF">J2S20_000576</name>
</gene>
<dbReference type="PANTHER" id="PTHR11908">
    <property type="entry name" value="XANTHINE DEHYDROGENASE"/>
    <property type="match status" value="1"/>
</dbReference>
<reference evidence="4" key="1">
    <citation type="submission" date="2023-07" db="EMBL/GenBank/DDBJ databases">
        <title>Genomic Encyclopedia of Type Strains, Phase IV (KMG-IV): sequencing the most valuable type-strain genomes for metagenomic binning, comparative biology and taxonomic classification.</title>
        <authorList>
            <person name="Goeker M."/>
        </authorList>
    </citation>
    <scope>NUCLEOTIDE SEQUENCE</scope>
    <source>
        <strain evidence="4">DSM 19659</strain>
    </source>
</reference>
<keyword evidence="2 4" id="KW-0560">Oxidoreductase</keyword>
<name>A0AAE3V8Z4_9FIRM</name>
<dbReference type="Proteomes" id="UP001241537">
    <property type="component" value="Unassembled WGS sequence"/>
</dbReference>
<accession>A0AAE3V8Z4</accession>
<dbReference type="InterPro" id="IPR008274">
    <property type="entry name" value="AldOxase/xan_DH_MoCoBD1"/>
</dbReference>
<dbReference type="InterPro" id="IPR046867">
    <property type="entry name" value="AldOxase/xan_DH_MoCoBD2"/>
</dbReference>
<dbReference type="Pfam" id="PF20256">
    <property type="entry name" value="MoCoBD_2"/>
    <property type="match status" value="1"/>
</dbReference>
<dbReference type="InterPro" id="IPR000674">
    <property type="entry name" value="Ald_Oxase/Xan_DH_a/b"/>
</dbReference>
<dbReference type="EMBL" id="JAUSTO010000003">
    <property type="protein sequence ID" value="MDQ0151894.1"/>
    <property type="molecule type" value="Genomic_DNA"/>
</dbReference>
<dbReference type="Gene3D" id="3.90.1170.50">
    <property type="entry name" value="Aldehyde oxidase/xanthine dehydrogenase, a/b hammerhead"/>
    <property type="match status" value="1"/>
</dbReference>
<comment type="caution">
    <text evidence="4">The sequence shown here is derived from an EMBL/GenBank/DDBJ whole genome shotgun (WGS) entry which is preliminary data.</text>
</comment>
<dbReference type="Pfam" id="PF02738">
    <property type="entry name" value="MoCoBD_1"/>
    <property type="match status" value="1"/>
</dbReference>
<dbReference type="EC" id="1.17.1.4" evidence="4"/>
<dbReference type="Gene3D" id="3.30.365.10">
    <property type="entry name" value="Aldehyde oxidase/xanthine dehydrogenase, molybdopterin binding domain"/>
    <property type="match status" value="4"/>
</dbReference>
<evidence type="ECO:0000256" key="1">
    <source>
        <dbReference type="ARBA" id="ARBA00022505"/>
    </source>
</evidence>
<sequence>MELIGHDIPIHDARGKVTGRLKYAADKTMSRMAHIAMIFSTIPHGYVVSVDAGKALALPGVYGVFHCLNTEDYRFNRFRSQATQDELPQEEHVFEKYVRFVGDRVGAVAARDEETARRAAALVEVKYQELPYALSFDEALEGKNCLPGEEPVKSECFLETGEAEPDEAEGIEIVAETEIARLHHAAMETHVCIADYDPDLDELTIESPNQSVHGIRTVVADMLKLPYSRVRVIKAAMGGSFGAKQEWMLEPVAAVLAKELRRPVKLAFDRAETMRSTICRGAMRAVLKARFRADGSILRMDLDLLSDAGGYIGNSAAYIRTLYGKMFRCYRVPHGLMHGRVVSTNTPVSGAYRGWTGPEAATMIEHAMEKAAKQLNMDPVELRLKNVLLPGDTDHKSGLPMEEIRTRESLIQGAERFHWAERRRADAEFNAKNVRYKRGTGVGCGGHGNTYFPRYKDFAGVELRMCEDGSVQANISVHDHGCGSVTAFKMILAETLHLPMERIRLKEADSANTPFDFGCYASRSTFVVGRTAQRCAEKLREKIIEGAAEILDCPLDTLYYEGAVIRSKSDPELRFTYGDVGHGAINVLRREIFAEERGQNNSNPGVTGTHFAQVEVDTWTGITKVLSYLAVHDLGQTINRAMCIAQITGAAQQGCGAALREEIAIDPKGRSVNSLSKYHLMNAPALPNIDVLLIQDGHSKEGPFGAKSIGEVSFVPSAAAVMAAVNQALDSDMGMIPMSSDRIVEYLSKEEH</sequence>
<evidence type="ECO:0000313" key="5">
    <source>
        <dbReference type="Proteomes" id="UP001241537"/>
    </source>
</evidence>
<evidence type="ECO:0000259" key="3">
    <source>
        <dbReference type="SMART" id="SM01008"/>
    </source>
</evidence>
<dbReference type="AlphaFoldDB" id="A0AAE3V8Z4"/>
<keyword evidence="5" id="KW-1185">Reference proteome</keyword>
<dbReference type="GO" id="GO:0005506">
    <property type="term" value="F:iron ion binding"/>
    <property type="evidence" value="ECO:0007669"/>
    <property type="project" value="InterPro"/>
</dbReference>
<dbReference type="RefSeq" id="WP_106611675.1">
    <property type="nucleotide sequence ID" value="NZ_JAUSTO010000003.1"/>
</dbReference>
<protein>
    <submittedName>
        <fullName evidence="4">Xanthine dehydrogenase molybdenum-binding subunit</fullName>
        <ecNumber evidence="4">1.17.1.4</ecNumber>
    </submittedName>
</protein>
<dbReference type="SUPFAM" id="SSF54665">
    <property type="entry name" value="CO dehydrogenase molybdoprotein N-domain-like"/>
    <property type="match status" value="1"/>
</dbReference>
<dbReference type="InterPro" id="IPR016208">
    <property type="entry name" value="Ald_Oxase/xanthine_DH-like"/>
</dbReference>
<dbReference type="Pfam" id="PF01315">
    <property type="entry name" value="Ald_Xan_dh_C"/>
    <property type="match status" value="1"/>
</dbReference>
<evidence type="ECO:0000256" key="2">
    <source>
        <dbReference type="ARBA" id="ARBA00023002"/>
    </source>
</evidence>
<dbReference type="InterPro" id="IPR036856">
    <property type="entry name" value="Ald_Oxase/Xan_DH_a/b_sf"/>
</dbReference>
<keyword evidence="1" id="KW-0500">Molybdenum</keyword>
<dbReference type="GO" id="GO:0004854">
    <property type="term" value="F:xanthine dehydrogenase activity"/>
    <property type="evidence" value="ECO:0007669"/>
    <property type="project" value="UniProtKB-EC"/>
</dbReference>
<feature type="domain" description="Aldehyde oxidase/xanthine dehydrogenase a/b hammerhead" evidence="3">
    <location>
        <begin position="18"/>
        <end position="131"/>
    </location>
</feature>
<organism evidence="4 5">
    <name type="scientific">Moryella indoligenes</name>
    <dbReference type="NCBI Taxonomy" id="371674"/>
    <lineage>
        <taxon>Bacteria</taxon>
        <taxon>Bacillati</taxon>
        <taxon>Bacillota</taxon>
        <taxon>Clostridia</taxon>
        <taxon>Lachnospirales</taxon>
        <taxon>Lachnospiraceae</taxon>
        <taxon>Moryella</taxon>
    </lineage>
</organism>
<proteinExistence type="predicted"/>